<evidence type="ECO:0000256" key="1">
    <source>
        <dbReference type="SAM" id="SignalP"/>
    </source>
</evidence>
<dbReference type="Proteomes" id="UP001154095">
    <property type="component" value="Chromosome"/>
</dbReference>
<accession>A0AAU9VGY8</accession>
<keyword evidence="1" id="KW-0732">Signal</keyword>
<feature type="chain" id="PRO_5043751178" evidence="1">
    <location>
        <begin position="17"/>
        <end position="405"/>
    </location>
</feature>
<dbReference type="InterPro" id="IPR013783">
    <property type="entry name" value="Ig-like_fold"/>
</dbReference>
<dbReference type="EMBL" id="OW659496">
    <property type="protein sequence ID" value="CAH2762636.1"/>
    <property type="molecule type" value="Genomic_DNA"/>
</dbReference>
<sequence>MRCYLFFLFIFMFAFATEVTCEYIDDRQKVPNELLEVNFDKGMLYLKGWAFIRDYQNYYDASTHSFRLHVKGPSHKVFQMSLDSVNLTRFMSYRGYRLCEDNQISQESCNHHYENVGFYGSIPLNTLIEGDYALSLEIHHQQTHRTVEVPLYLTSMKSLSHQYDGKDYSIDSVFKQGGITVYYHTLIATATPFPSYEGKVVEYGQYCSRSHGNTSFYRQGAMFQKIKDVVKYKGIVSYFKVGAKQSGCVDGRQRLVEGNEVTVYIPSTFVNYTGGNLKLKIRNRMPKLDAQPISINQYQPYDVFENVSAVDYDHNNISDRIEVTSNNVNVRIPGTYNTCYSVTDYRNQRATSCRKVFVETIPTFFRYISELSIPEAHLNIWNNNLFHQVLKDALLRRQTYIKKSY</sequence>
<evidence type="ECO:0000313" key="6">
    <source>
        <dbReference type="Proteomes" id="UP001154111"/>
    </source>
</evidence>
<evidence type="ECO:0000313" key="3">
    <source>
        <dbReference type="EMBL" id="CAH2762636.1"/>
    </source>
</evidence>
<evidence type="ECO:0000313" key="4">
    <source>
        <dbReference type="EMBL" id="CAH2762660.1"/>
    </source>
</evidence>
<dbReference type="Pfam" id="PF16403">
    <property type="entry name" value="Bact_surface_Ig-like"/>
    <property type="match status" value="1"/>
</dbReference>
<organism evidence="4 6">
    <name type="scientific">Erysipelothrix amsterdamensis</name>
    <dbReference type="NCBI Taxonomy" id="2929157"/>
    <lineage>
        <taxon>Bacteria</taxon>
        <taxon>Bacillati</taxon>
        <taxon>Bacillota</taxon>
        <taxon>Erysipelotrichia</taxon>
        <taxon>Erysipelotrichales</taxon>
        <taxon>Erysipelotrichaceae</taxon>
        <taxon>Erysipelothrix</taxon>
    </lineage>
</organism>
<dbReference type="AlphaFoldDB" id="A0AAU9VGY8"/>
<dbReference type="RefSeq" id="WP_254006548.1">
    <property type="nucleotide sequence ID" value="NZ_OW659477.1"/>
</dbReference>
<evidence type="ECO:0000313" key="5">
    <source>
        <dbReference type="Proteomes" id="UP001154095"/>
    </source>
</evidence>
<proteinExistence type="predicted"/>
<dbReference type="InterPro" id="IPR032179">
    <property type="entry name" value="Cry22Aa_Ig-like"/>
</dbReference>
<evidence type="ECO:0000259" key="2">
    <source>
        <dbReference type="Pfam" id="PF16403"/>
    </source>
</evidence>
<feature type="domain" description="Pesticidal crystal protein Cry22Aa Ig-like" evidence="2">
    <location>
        <begin position="291"/>
        <end position="358"/>
    </location>
</feature>
<gene>
    <name evidence="4" type="ORF">ERYAMS2_01315</name>
    <name evidence="3" type="ORF">ERYAMS_01021</name>
</gene>
<keyword evidence="5" id="KW-1185">Reference proteome</keyword>
<dbReference type="Proteomes" id="UP001154111">
    <property type="component" value="Chromosome"/>
</dbReference>
<protein>
    <submittedName>
        <fullName evidence="4">DUF5011 domain-containing protein</fullName>
    </submittedName>
</protein>
<reference evidence="4" key="1">
    <citation type="submission" date="2022-04" db="EMBL/GenBank/DDBJ databases">
        <authorList>
            <person name="Forde T."/>
        </authorList>
    </citation>
    <scope>NUCLEOTIDE SEQUENCE</scope>
    <source>
        <strain evidence="4">A18Y016a</strain>
        <strain evidence="3">A18Y020d</strain>
    </source>
</reference>
<name>A0AAU9VGY8_9FIRM</name>
<feature type="signal peptide" evidence="1">
    <location>
        <begin position="1"/>
        <end position="16"/>
    </location>
</feature>
<dbReference type="Gene3D" id="2.60.40.10">
    <property type="entry name" value="Immunoglobulins"/>
    <property type="match status" value="1"/>
</dbReference>
<dbReference type="EMBL" id="OW659477">
    <property type="protein sequence ID" value="CAH2762660.1"/>
    <property type="molecule type" value="Genomic_DNA"/>
</dbReference>